<sequence length="67" mass="7504">MGKRIELDLSVWVDGRNWHLFTFEYATPDGKFTGYLYAISPEHAAEMLMDLKANAALSGQMVGVIEP</sequence>
<name>A0ABT4Y8G2_METRE</name>
<organism evidence="1 2">
    <name type="scientific">Metapseudomonas resinovorans</name>
    <name type="common">Pseudomonas resinovorans</name>
    <dbReference type="NCBI Taxonomy" id="53412"/>
    <lineage>
        <taxon>Bacteria</taxon>
        <taxon>Pseudomonadati</taxon>
        <taxon>Pseudomonadota</taxon>
        <taxon>Gammaproteobacteria</taxon>
        <taxon>Pseudomonadales</taxon>
        <taxon>Pseudomonadaceae</taxon>
        <taxon>Metapseudomonas</taxon>
    </lineage>
</organism>
<evidence type="ECO:0000313" key="1">
    <source>
        <dbReference type="EMBL" id="MDA8485114.1"/>
    </source>
</evidence>
<gene>
    <name evidence="1" type="ORF">NNO07_18770</name>
</gene>
<proteinExistence type="predicted"/>
<evidence type="ECO:0000313" key="2">
    <source>
        <dbReference type="Proteomes" id="UP001211689"/>
    </source>
</evidence>
<keyword evidence="2" id="KW-1185">Reference proteome</keyword>
<dbReference type="Proteomes" id="UP001211689">
    <property type="component" value="Unassembled WGS sequence"/>
</dbReference>
<accession>A0ABT4Y8G2</accession>
<dbReference type="EMBL" id="JANEWF010000024">
    <property type="protein sequence ID" value="MDA8485114.1"/>
    <property type="molecule type" value="Genomic_DNA"/>
</dbReference>
<protein>
    <submittedName>
        <fullName evidence="1">Uncharacterized protein</fullName>
    </submittedName>
</protein>
<reference evidence="1 2" key="1">
    <citation type="submission" date="2022-07" db="EMBL/GenBank/DDBJ databases">
        <title>Genome Analysis of Selected Gammaproteobacteria from Nigerian Food snails.</title>
        <authorList>
            <person name="Okafor A.C."/>
        </authorList>
    </citation>
    <scope>NUCLEOTIDE SEQUENCE [LARGE SCALE GENOMIC DNA]</scope>
    <source>
        <strain evidence="1 2">Awg 2</strain>
    </source>
</reference>
<comment type="caution">
    <text evidence="1">The sequence shown here is derived from an EMBL/GenBank/DDBJ whole genome shotgun (WGS) entry which is preliminary data.</text>
</comment>
<dbReference type="RefSeq" id="WP_271471569.1">
    <property type="nucleotide sequence ID" value="NZ_JANEWF010000024.1"/>
</dbReference>